<dbReference type="InterPro" id="IPR032678">
    <property type="entry name" value="tRNA-synt_1_cat_dom"/>
</dbReference>
<keyword evidence="3 9" id="KW-0479">Metal-binding</keyword>
<keyword evidence="2 9" id="KW-0436">Ligase</keyword>
<keyword evidence="6 9" id="KW-0067">ATP-binding</keyword>
<feature type="binding site" evidence="9">
    <location>
        <position position="249"/>
    </location>
    <ligand>
        <name>Zn(2+)</name>
        <dbReference type="ChEBI" id="CHEBI:29105"/>
    </ligand>
</feature>
<dbReference type="SUPFAM" id="SSF52374">
    <property type="entry name" value="Nucleotidylyl transferase"/>
    <property type="match status" value="1"/>
</dbReference>
<accession>A0A1F6NA55</accession>
<feature type="short sequence motif" description="'KMSKS' region" evidence="9">
    <location>
        <begin position="277"/>
        <end position="281"/>
    </location>
</feature>
<dbReference type="GO" id="GO:0004817">
    <property type="term" value="F:cysteine-tRNA ligase activity"/>
    <property type="evidence" value="ECO:0007669"/>
    <property type="project" value="UniProtKB-UniRule"/>
</dbReference>
<dbReference type="AlphaFoldDB" id="A0A1F6NA55"/>
<dbReference type="NCBIfam" id="TIGR00435">
    <property type="entry name" value="cysS"/>
    <property type="match status" value="1"/>
</dbReference>
<feature type="short sequence motif" description="'HIGH' region" evidence="9">
    <location>
        <begin position="30"/>
        <end position="40"/>
    </location>
</feature>
<proteinExistence type="inferred from homology"/>
<comment type="cofactor">
    <cofactor evidence="9">
        <name>Zn(2+)</name>
        <dbReference type="ChEBI" id="CHEBI:29105"/>
    </cofactor>
    <text evidence="9">Binds 1 zinc ion per subunit.</text>
</comment>
<keyword evidence="7 9" id="KW-0648">Protein biosynthesis</keyword>
<dbReference type="GO" id="GO:0006423">
    <property type="term" value="P:cysteinyl-tRNA aminoacylation"/>
    <property type="evidence" value="ECO:0007669"/>
    <property type="project" value="UniProtKB-UniRule"/>
</dbReference>
<dbReference type="Gene3D" id="1.20.120.640">
    <property type="entry name" value="Anticodon-binding domain of a subclass of class I aminoacyl-tRNA synthetases"/>
    <property type="match status" value="1"/>
</dbReference>
<dbReference type="CDD" id="cd00672">
    <property type="entry name" value="CysRS_core"/>
    <property type="match status" value="1"/>
</dbReference>
<dbReference type="GO" id="GO:0005829">
    <property type="term" value="C:cytosol"/>
    <property type="evidence" value="ECO:0007669"/>
    <property type="project" value="TreeGrafter"/>
</dbReference>
<keyword evidence="4 9" id="KW-0547">Nucleotide-binding</keyword>
<evidence type="ECO:0000256" key="8">
    <source>
        <dbReference type="ARBA" id="ARBA00023146"/>
    </source>
</evidence>
<dbReference type="Pfam" id="PF23493">
    <property type="entry name" value="CysS_C"/>
    <property type="match status" value="1"/>
</dbReference>
<dbReference type="PANTHER" id="PTHR10890">
    <property type="entry name" value="CYSTEINYL-TRNA SYNTHETASE"/>
    <property type="match status" value="1"/>
</dbReference>
<name>A0A1F6NA55_9BACT</name>
<dbReference type="Pfam" id="PF01406">
    <property type="entry name" value="tRNA-synt_1e"/>
    <property type="match status" value="1"/>
</dbReference>
<evidence type="ECO:0000259" key="11">
    <source>
        <dbReference type="Pfam" id="PF23493"/>
    </source>
</evidence>
<sequence>MILLYNTLTKKIEEFKPLKNKKVGLYACGPTVYHHAHIGNLRAYLFEDILKRVLIHQGFKVKHIMNITDVGHLTSNGDTGEDKMEKGSRREKKSAWEIAKFYTQSFLKDTANLNILPPDKLPRATDHIKEQINLIKLLEKKGFTYRTADGIYFDTSKLPDYGKLARLRSQDLKAGARVEFGEKKNITDFALWKFSPSGEKRQMEWKSPWGLGFPGWHIECSAMATKYLGQPFDIHAGGIDHIPVHHTNEIAQSEAAFDKSLANVWMHSEFLLISETKMAKSGDNFITLTTLIEKGFSPLAYRYFLLQGHYRKQLNFTWEALEAAQTGLERLYEAARRLPKKLPENKTLPEAFHKHITNDLDLPGGLALIWKAVNEKTIDQKTLLHFDEILGLDIKKNIKEKKAAALPLEIEKLVKQRDTARENKNWDESDRLRQELEQHGYSVIDTKEGTKIIEK</sequence>
<dbReference type="PRINTS" id="PR00983">
    <property type="entry name" value="TRNASYNTHCYS"/>
</dbReference>
<feature type="binding site" evidence="9">
    <location>
        <position position="245"/>
    </location>
    <ligand>
        <name>Zn(2+)</name>
        <dbReference type="ChEBI" id="CHEBI:29105"/>
    </ligand>
</feature>
<comment type="similarity">
    <text evidence="9">Belongs to the class-I aminoacyl-tRNA synthetase family.</text>
</comment>
<feature type="domain" description="Cysteinyl-tRNA ligase anticodon binding" evidence="11">
    <location>
        <begin position="405"/>
        <end position="449"/>
    </location>
</feature>
<evidence type="ECO:0000256" key="1">
    <source>
        <dbReference type="ARBA" id="ARBA00011245"/>
    </source>
</evidence>
<evidence type="ECO:0000256" key="5">
    <source>
        <dbReference type="ARBA" id="ARBA00022833"/>
    </source>
</evidence>
<dbReference type="InterPro" id="IPR024909">
    <property type="entry name" value="Cys-tRNA/MSH_ligase"/>
</dbReference>
<feature type="binding site" evidence="9">
    <location>
        <position position="28"/>
    </location>
    <ligand>
        <name>Zn(2+)</name>
        <dbReference type="ChEBI" id="CHEBI:29105"/>
    </ligand>
</feature>
<evidence type="ECO:0000256" key="7">
    <source>
        <dbReference type="ARBA" id="ARBA00022917"/>
    </source>
</evidence>
<dbReference type="EMBL" id="MFQK01000028">
    <property type="protein sequence ID" value="OGH80814.1"/>
    <property type="molecule type" value="Genomic_DNA"/>
</dbReference>
<comment type="subunit">
    <text evidence="1 9">Monomer.</text>
</comment>
<evidence type="ECO:0000256" key="3">
    <source>
        <dbReference type="ARBA" id="ARBA00022723"/>
    </source>
</evidence>
<organism evidence="12 13">
    <name type="scientific">Candidatus Magasanikbacteria bacterium RIFCSPLOWO2_02_FULL_44_11</name>
    <dbReference type="NCBI Taxonomy" id="1798689"/>
    <lineage>
        <taxon>Bacteria</taxon>
        <taxon>Candidatus Magasanikiibacteriota</taxon>
    </lineage>
</organism>
<dbReference type="GO" id="GO:0005524">
    <property type="term" value="F:ATP binding"/>
    <property type="evidence" value="ECO:0007669"/>
    <property type="project" value="UniProtKB-UniRule"/>
</dbReference>
<gene>
    <name evidence="9" type="primary">cysS</name>
    <name evidence="12" type="ORF">A3I29_05015</name>
</gene>
<dbReference type="InterPro" id="IPR056411">
    <property type="entry name" value="CysS_C"/>
</dbReference>
<evidence type="ECO:0000256" key="4">
    <source>
        <dbReference type="ARBA" id="ARBA00022741"/>
    </source>
</evidence>
<comment type="subcellular location">
    <subcellularLocation>
        <location evidence="9">Cytoplasm</location>
    </subcellularLocation>
</comment>
<dbReference type="EC" id="6.1.1.16" evidence="9"/>
<dbReference type="InterPro" id="IPR009080">
    <property type="entry name" value="tRNAsynth_Ia_anticodon-bd"/>
</dbReference>
<dbReference type="STRING" id="1798689.A3I29_05015"/>
<protein>
    <recommendedName>
        <fullName evidence="9">Cysteine--tRNA ligase</fullName>
        <ecNumber evidence="9">6.1.1.16</ecNumber>
    </recommendedName>
    <alternativeName>
        <fullName evidence="9">Cysteinyl-tRNA synthetase</fullName>
        <shortName evidence="9">CysRS</shortName>
    </alternativeName>
</protein>
<evidence type="ECO:0000313" key="12">
    <source>
        <dbReference type="EMBL" id="OGH80814.1"/>
    </source>
</evidence>
<comment type="catalytic activity">
    <reaction evidence="9">
        <text>tRNA(Cys) + L-cysteine + ATP = L-cysteinyl-tRNA(Cys) + AMP + diphosphate</text>
        <dbReference type="Rhea" id="RHEA:17773"/>
        <dbReference type="Rhea" id="RHEA-COMP:9661"/>
        <dbReference type="Rhea" id="RHEA-COMP:9679"/>
        <dbReference type="ChEBI" id="CHEBI:30616"/>
        <dbReference type="ChEBI" id="CHEBI:33019"/>
        <dbReference type="ChEBI" id="CHEBI:35235"/>
        <dbReference type="ChEBI" id="CHEBI:78442"/>
        <dbReference type="ChEBI" id="CHEBI:78517"/>
        <dbReference type="ChEBI" id="CHEBI:456215"/>
        <dbReference type="EC" id="6.1.1.16"/>
    </reaction>
</comment>
<keyword evidence="5 9" id="KW-0862">Zinc</keyword>
<dbReference type="Proteomes" id="UP000178726">
    <property type="component" value="Unassembled WGS sequence"/>
</dbReference>
<evidence type="ECO:0000313" key="13">
    <source>
        <dbReference type="Proteomes" id="UP000178726"/>
    </source>
</evidence>
<evidence type="ECO:0000256" key="9">
    <source>
        <dbReference type="HAMAP-Rule" id="MF_00041"/>
    </source>
</evidence>
<keyword evidence="8 9" id="KW-0030">Aminoacyl-tRNA synthetase</keyword>
<dbReference type="HAMAP" id="MF_00041">
    <property type="entry name" value="Cys_tRNA_synth"/>
    <property type="match status" value="1"/>
</dbReference>
<dbReference type="Gene3D" id="3.40.50.620">
    <property type="entry name" value="HUPs"/>
    <property type="match status" value="1"/>
</dbReference>
<dbReference type="GO" id="GO:0008270">
    <property type="term" value="F:zinc ion binding"/>
    <property type="evidence" value="ECO:0007669"/>
    <property type="project" value="UniProtKB-UniRule"/>
</dbReference>
<dbReference type="PANTHER" id="PTHR10890:SF3">
    <property type="entry name" value="CYSTEINE--TRNA LIGASE, CYTOPLASMIC"/>
    <property type="match status" value="1"/>
</dbReference>
<dbReference type="SUPFAM" id="SSF47323">
    <property type="entry name" value="Anticodon-binding domain of a subclass of class I aminoacyl-tRNA synthetases"/>
    <property type="match status" value="1"/>
</dbReference>
<evidence type="ECO:0000259" key="10">
    <source>
        <dbReference type="Pfam" id="PF01406"/>
    </source>
</evidence>
<dbReference type="InterPro" id="IPR014729">
    <property type="entry name" value="Rossmann-like_a/b/a_fold"/>
</dbReference>
<keyword evidence="9" id="KW-0963">Cytoplasm</keyword>
<feature type="domain" description="tRNA synthetases class I catalytic" evidence="10">
    <location>
        <begin position="15"/>
        <end position="325"/>
    </location>
</feature>
<feature type="binding site" evidence="9">
    <location>
        <position position="220"/>
    </location>
    <ligand>
        <name>Zn(2+)</name>
        <dbReference type="ChEBI" id="CHEBI:29105"/>
    </ligand>
</feature>
<reference evidence="12 13" key="1">
    <citation type="journal article" date="2016" name="Nat. Commun.">
        <title>Thousands of microbial genomes shed light on interconnected biogeochemical processes in an aquifer system.</title>
        <authorList>
            <person name="Anantharaman K."/>
            <person name="Brown C.T."/>
            <person name="Hug L.A."/>
            <person name="Sharon I."/>
            <person name="Castelle C.J."/>
            <person name="Probst A.J."/>
            <person name="Thomas B.C."/>
            <person name="Singh A."/>
            <person name="Wilkins M.J."/>
            <person name="Karaoz U."/>
            <person name="Brodie E.L."/>
            <person name="Williams K.H."/>
            <person name="Hubbard S.S."/>
            <person name="Banfield J.F."/>
        </authorList>
    </citation>
    <scope>NUCLEOTIDE SEQUENCE [LARGE SCALE GENOMIC DNA]</scope>
</reference>
<evidence type="ECO:0000256" key="2">
    <source>
        <dbReference type="ARBA" id="ARBA00022598"/>
    </source>
</evidence>
<comment type="caution">
    <text evidence="12">The sequence shown here is derived from an EMBL/GenBank/DDBJ whole genome shotgun (WGS) entry which is preliminary data.</text>
</comment>
<feature type="binding site" evidence="9">
    <location>
        <position position="280"/>
    </location>
    <ligand>
        <name>ATP</name>
        <dbReference type="ChEBI" id="CHEBI:30616"/>
    </ligand>
</feature>
<evidence type="ECO:0000256" key="6">
    <source>
        <dbReference type="ARBA" id="ARBA00022840"/>
    </source>
</evidence>
<dbReference type="InterPro" id="IPR015803">
    <property type="entry name" value="Cys-tRNA-ligase"/>
</dbReference>